<evidence type="ECO:0000256" key="3">
    <source>
        <dbReference type="ARBA" id="ARBA00022617"/>
    </source>
</evidence>
<feature type="binding site" evidence="12">
    <location>
        <begin position="144"/>
        <end position="148"/>
    </location>
    <ligand>
        <name>Fe-coproporphyrin III</name>
        <dbReference type="ChEBI" id="CHEBI:68438"/>
    </ligand>
</feature>
<proteinExistence type="inferred from homology"/>
<feature type="binding site" evidence="12">
    <location>
        <position position="130"/>
    </location>
    <ligand>
        <name>Fe-coproporphyrin III</name>
        <dbReference type="ChEBI" id="CHEBI:68438"/>
    </ligand>
</feature>
<evidence type="ECO:0000256" key="7">
    <source>
        <dbReference type="ARBA" id="ARBA00023133"/>
    </source>
</evidence>
<comment type="function">
    <text evidence="12">Involved in coproporphyrin-dependent heme b biosynthesis. Catalyzes the decarboxylation of Fe-coproporphyrin III (coproheme) to heme b (protoheme IX), the last step of the pathway. The reaction occurs in a stepwise manner with a three-propionate intermediate.</text>
</comment>
<sequence>MSEAAQTLEGWYALHDFRSIDWVAWRLADPTDRNTALDELQSFLKEWQAVEEAGSGSTAFYTIVGQKADFVFMYLRETLEELNAIETAFNKTIFAQYTVPAHSYVSIVELSNYMAPPGTDPLQNPDIIARIKPVLPKWNHICFYPMNKRREGNDNWYMLSMDERKTMMRSHGMIGRGYAGKVKQIITGSVGFDNWEWGVTLFANDALQFKKLIYEMRFDEVSARFGEFGEFYVGNLLTEEKLAQFLSL</sequence>
<dbReference type="PANTHER" id="PTHR36843:SF1">
    <property type="entry name" value="COPROHEME DECARBOXYLASE"/>
    <property type="match status" value="1"/>
</dbReference>
<evidence type="ECO:0000256" key="10">
    <source>
        <dbReference type="ARBA" id="ARBA00049896"/>
    </source>
</evidence>
<evidence type="ECO:0000256" key="11">
    <source>
        <dbReference type="ARBA" id="ARBA00050019"/>
    </source>
</evidence>
<dbReference type="HAMAP" id="MF_01442">
    <property type="entry name" value="Coproheme_decarbox_1"/>
    <property type="match status" value="1"/>
</dbReference>
<dbReference type="GO" id="GO:0006785">
    <property type="term" value="P:heme B biosynthetic process"/>
    <property type="evidence" value="ECO:0007669"/>
    <property type="project" value="UniProtKB-UniRule"/>
</dbReference>
<evidence type="ECO:0000256" key="1">
    <source>
        <dbReference type="ARBA" id="ARBA00009276"/>
    </source>
</evidence>
<name>A0A3G9IS13_9BACL</name>
<evidence type="ECO:0000256" key="2">
    <source>
        <dbReference type="ARBA" id="ARBA00014413"/>
    </source>
</evidence>
<organism evidence="13 14">
    <name type="scientific">Paenibacillus baekrokdamisoli</name>
    <dbReference type="NCBI Taxonomy" id="1712516"/>
    <lineage>
        <taxon>Bacteria</taxon>
        <taxon>Bacillati</taxon>
        <taxon>Bacillota</taxon>
        <taxon>Bacilli</taxon>
        <taxon>Bacillales</taxon>
        <taxon>Paenibacillaceae</taxon>
        <taxon>Paenibacillus</taxon>
    </lineage>
</organism>
<comment type="catalytic activity">
    <reaction evidence="12">
        <text>Fe-coproporphyrin III + H2O2 + H(+) = harderoheme III + CO2 + 2 H2O</text>
        <dbReference type="Rhea" id="RHEA:57940"/>
        <dbReference type="ChEBI" id="CHEBI:15377"/>
        <dbReference type="ChEBI" id="CHEBI:15378"/>
        <dbReference type="ChEBI" id="CHEBI:16240"/>
        <dbReference type="ChEBI" id="CHEBI:16526"/>
        <dbReference type="ChEBI" id="CHEBI:68438"/>
        <dbReference type="ChEBI" id="CHEBI:142463"/>
    </reaction>
</comment>
<dbReference type="Gene3D" id="3.30.70.1030">
    <property type="entry name" value="Apc35880, domain 1"/>
    <property type="match status" value="2"/>
</dbReference>
<dbReference type="GO" id="GO:0020037">
    <property type="term" value="F:heme binding"/>
    <property type="evidence" value="ECO:0007669"/>
    <property type="project" value="InterPro"/>
</dbReference>
<evidence type="ECO:0000256" key="4">
    <source>
        <dbReference type="ARBA" id="ARBA00022723"/>
    </source>
</evidence>
<feature type="binding site" evidence="12">
    <location>
        <position position="184"/>
    </location>
    <ligand>
        <name>Fe-coproporphyrin III</name>
        <dbReference type="ChEBI" id="CHEBI:68438"/>
    </ligand>
</feature>
<comment type="pathway">
    <text evidence="12">Porphyrin-containing compound metabolism; protoheme biosynthesis.</text>
</comment>
<evidence type="ECO:0000256" key="12">
    <source>
        <dbReference type="HAMAP-Rule" id="MF_01442"/>
    </source>
</evidence>
<evidence type="ECO:0000313" key="13">
    <source>
        <dbReference type="EMBL" id="BBH21650.1"/>
    </source>
</evidence>
<comment type="catalytic activity">
    <reaction evidence="10">
        <text>Fe-coproporphyrin III + 2 H2O2 + 2 H(+) = heme b + 2 CO2 + 4 H2O</text>
        <dbReference type="Rhea" id="RHEA:56516"/>
        <dbReference type="ChEBI" id="CHEBI:15377"/>
        <dbReference type="ChEBI" id="CHEBI:15378"/>
        <dbReference type="ChEBI" id="CHEBI:16240"/>
        <dbReference type="ChEBI" id="CHEBI:16526"/>
        <dbReference type="ChEBI" id="CHEBI:60344"/>
        <dbReference type="ChEBI" id="CHEBI:68438"/>
        <dbReference type="EC" id="1.3.98.5"/>
    </reaction>
    <physiologicalReaction direction="left-to-right" evidence="10">
        <dbReference type="Rhea" id="RHEA:56517"/>
    </physiologicalReaction>
</comment>
<dbReference type="Proteomes" id="UP000275368">
    <property type="component" value="Chromosome"/>
</dbReference>
<dbReference type="GO" id="GO:0046872">
    <property type="term" value="F:metal ion binding"/>
    <property type="evidence" value="ECO:0007669"/>
    <property type="project" value="UniProtKB-KW"/>
</dbReference>
<dbReference type="Pfam" id="PF06778">
    <property type="entry name" value="Chlor_dismutase"/>
    <property type="match status" value="1"/>
</dbReference>
<evidence type="ECO:0000256" key="9">
    <source>
        <dbReference type="ARBA" id="ARBA00030236"/>
    </source>
</evidence>
<feature type="binding site" description="axial binding residue" evidence="12">
    <location>
        <position position="171"/>
    </location>
    <ligand>
        <name>Fe-coproporphyrin III</name>
        <dbReference type="ChEBI" id="CHEBI:68438"/>
    </ligand>
    <ligandPart>
        <name>Fe</name>
        <dbReference type="ChEBI" id="CHEBI:18248"/>
    </ligandPart>
</feature>
<dbReference type="GO" id="GO:0016634">
    <property type="term" value="F:oxidoreductase activity, acting on the CH-CH group of donors, oxygen as acceptor"/>
    <property type="evidence" value="ECO:0007669"/>
    <property type="project" value="UniProtKB-UniRule"/>
</dbReference>
<dbReference type="PANTHER" id="PTHR36843">
    <property type="entry name" value="HEME-DEPENDENT PEROXIDASE YWFI-RELATED"/>
    <property type="match status" value="1"/>
</dbReference>
<dbReference type="InterPro" id="IPR010644">
    <property type="entry name" value="ChdC/CLD"/>
</dbReference>
<feature type="active site" evidence="12">
    <location>
        <position position="144"/>
    </location>
</feature>
<evidence type="ECO:0000256" key="8">
    <source>
        <dbReference type="ARBA" id="ARBA00029882"/>
    </source>
</evidence>
<keyword evidence="3 12" id="KW-0349">Heme</keyword>
<dbReference type="InterPro" id="IPR011008">
    <property type="entry name" value="Dimeric_a/b-barrel"/>
</dbReference>
<keyword evidence="14" id="KW-1185">Reference proteome</keyword>
<evidence type="ECO:0000256" key="5">
    <source>
        <dbReference type="ARBA" id="ARBA00023002"/>
    </source>
</evidence>
<evidence type="ECO:0000313" key="14">
    <source>
        <dbReference type="Proteomes" id="UP000275368"/>
    </source>
</evidence>
<keyword evidence="6 12" id="KW-0408">Iron</keyword>
<dbReference type="OrthoDB" id="9773646at2"/>
<keyword evidence="5 12" id="KW-0560">Oxidoreductase</keyword>
<comment type="similarity">
    <text evidence="1 12">Belongs to the ChdC family. Type 1 subfamily.</text>
</comment>
<dbReference type="InterPro" id="IPR031332">
    <property type="entry name" value="CHDC"/>
</dbReference>
<comment type="catalytic activity">
    <reaction evidence="12">
        <text>harderoheme III + H2O2 + H(+) = heme b + CO2 + 2 H2O</text>
        <dbReference type="Rhea" id="RHEA:57944"/>
        <dbReference type="ChEBI" id="CHEBI:15377"/>
        <dbReference type="ChEBI" id="CHEBI:15378"/>
        <dbReference type="ChEBI" id="CHEBI:16240"/>
        <dbReference type="ChEBI" id="CHEBI:16526"/>
        <dbReference type="ChEBI" id="CHEBI:60344"/>
        <dbReference type="ChEBI" id="CHEBI:142463"/>
    </reaction>
</comment>
<gene>
    <name evidence="12" type="primary">chdC</name>
    <name evidence="13" type="ORF">Back11_29950</name>
</gene>
<dbReference type="KEGG" id="pbk:Back11_29950"/>
<dbReference type="NCBIfam" id="NF008913">
    <property type="entry name" value="PRK12276.1"/>
    <property type="match status" value="1"/>
</dbReference>
<evidence type="ECO:0000256" key="6">
    <source>
        <dbReference type="ARBA" id="ARBA00023004"/>
    </source>
</evidence>
<keyword evidence="7 12" id="KW-0350">Heme biosynthesis</keyword>
<keyword evidence="4 12" id="KW-0479">Metal-binding</keyword>
<protein>
    <recommendedName>
        <fullName evidence="2 12">Coproheme decarboxylase</fullName>
        <ecNumber evidence="11 12">1.3.98.5</ecNumber>
    </recommendedName>
    <alternativeName>
        <fullName evidence="8 12">Coproheme III oxidative decarboxylase</fullName>
    </alternativeName>
    <alternativeName>
        <fullName evidence="9 12">Hydrogen peroxide-dependent heme synthase</fullName>
    </alternativeName>
</protein>
<dbReference type="SUPFAM" id="SSF54909">
    <property type="entry name" value="Dimeric alpha+beta barrel"/>
    <property type="match status" value="1"/>
</dbReference>
<comment type="cofactor">
    <cofactor evidence="12">
        <name>Fe-coproporphyrin III</name>
        <dbReference type="ChEBI" id="CHEBI:68438"/>
    </cofactor>
    <text evidence="12">Fe-coproporphyrin III acts as both substrate and redox cofactor.</text>
</comment>
<dbReference type="EC" id="1.3.98.5" evidence="11 12"/>
<reference evidence="13 14" key="1">
    <citation type="submission" date="2018-11" db="EMBL/GenBank/DDBJ databases">
        <title>Complete genome sequence of Paenibacillus baekrokdamisoli strain KCTC 33723.</title>
        <authorList>
            <person name="Kang S.W."/>
            <person name="Lee K.C."/>
            <person name="Kim K.K."/>
            <person name="Kim J.S."/>
            <person name="Kim D.S."/>
            <person name="Ko S.H."/>
            <person name="Yang S.H."/>
            <person name="Lee J.S."/>
        </authorList>
    </citation>
    <scope>NUCLEOTIDE SEQUENCE [LARGE SCALE GENOMIC DNA]</scope>
    <source>
        <strain evidence="13 14">KCTC 33723</strain>
    </source>
</reference>
<dbReference type="AlphaFoldDB" id="A0A3G9IS13"/>
<dbReference type="GO" id="GO:0004601">
    <property type="term" value="F:peroxidase activity"/>
    <property type="evidence" value="ECO:0007669"/>
    <property type="project" value="UniProtKB-KW"/>
</dbReference>
<keyword evidence="13" id="KW-0575">Peroxidase</keyword>
<feature type="binding site" evidence="12">
    <location>
        <position position="222"/>
    </location>
    <ligand>
        <name>Fe-coproporphyrin III</name>
        <dbReference type="ChEBI" id="CHEBI:68438"/>
    </ligand>
</feature>
<dbReference type="EMBL" id="AP019308">
    <property type="protein sequence ID" value="BBH21650.1"/>
    <property type="molecule type" value="Genomic_DNA"/>
</dbReference>
<dbReference type="RefSeq" id="WP_125658483.1">
    <property type="nucleotide sequence ID" value="NZ_AP019308.1"/>
</dbReference>
<accession>A0A3G9IS13</accession>